<evidence type="ECO:0000313" key="3">
    <source>
        <dbReference type="Proteomes" id="UP000054563"/>
    </source>
</evidence>
<proteinExistence type="predicted"/>
<name>A0A0J8RI96_COCIT</name>
<dbReference type="Proteomes" id="UP000054563">
    <property type="component" value="Unassembled WGS sequence"/>
</dbReference>
<feature type="region of interest" description="Disordered" evidence="1">
    <location>
        <begin position="13"/>
        <end position="37"/>
    </location>
</feature>
<evidence type="ECO:0000256" key="1">
    <source>
        <dbReference type="SAM" id="MobiDB-lite"/>
    </source>
</evidence>
<feature type="compositionally biased region" description="Polar residues" evidence="1">
    <location>
        <begin position="14"/>
        <end position="28"/>
    </location>
</feature>
<protein>
    <submittedName>
        <fullName evidence="2">Uncharacterized protein</fullName>
    </submittedName>
</protein>
<organism evidence="2 3">
    <name type="scientific">Coccidioides immitis H538.4</name>
    <dbReference type="NCBI Taxonomy" id="396776"/>
    <lineage>
        <taxon>Eukaryota</taxon>
        <taxon>Fungi</taxon>
        <taxon>Dikarya</taxon>
        <taxon>Ascomycota</taxon>
        <taxon>Pezizomycotina</taxon>
        <taxon>Eurotiomycetes</taxon>
        <taxon>Eurotiomycetidae</taxon>
        <taxon>Onygenales</taxon>
        <taxon>Onygenaceae</taxon>
        <taxon>Coccidioides</taxon>
    </lineage>
</organism>
<accession>A0A0J8RI96</accession>
<feature type="region of interest" description="Disordered" evidence="1">
    <location>
        <begin position="81"/>
        <end position="102"/>
    </location>
</feature>
<evidence type="ECO:0000313" key="2">
    <source>
        <dbReference type="EMBL" id="KMU84366.1"/>
    </source>
</evidence>
<gene>
    <name evidence="2" type="ORF">CIHG_02152</name>
</gene>
<reference evidence="3" key="1">
    <citation type="journal article" date="2010" name="Genome Res.">
        <title>Population genomic sequencing of Coccidioides fungi reveals recent hybridization and transposon control.</title>
        <authorList>
            <person name="Neafsey D.E."/>
            <person name="Barker B.M."/>
            <person name="Sharpton T.J."/>
            <person name="Stajich J.E."/>
            <person name="Park D.J."/>
            <person name="Whiston E."/>
            <person name="Hung C.-Y."/>
            <person name="McMahan C."/>
            <person name="White J."/>
            <person name="Sykes S."/>
            <person name="Heiman D."/>
            <person name="Young S."/>
            <person name="Zeng Q."/>
            <person name="Abouelleil A."/>
            <person name="Aftuck L."/>
            <person name="Bessette D."/>
            <person name="Brown A."/>
            <person name="FitzGerald M."/>
            <person name="Lui A."/>
            <person name="Macdonald J.P."/>
            <person name="Priest M."/>
            <person name="Orbach M.J."/>
            <person name="Galgiani J.N."/>
            <person name="Kirkland T.N."/>
            <person name="Cole G.T."/>
            <person name="Birren B.W."/>
            <person name="Henn M.R."/>
            <person name="Taylor J.W."/>
            <person name="Rounsley S.D."/>
        </authorList>
    </citation>
    <scope>NUCLEOTIDE SEQUENCE [LARGE SCALE GENOMIC DNA]</scope>
    <source>
        <strain evidence="3">H538.4</strain>
    </source>
</reference>
<dbReference type="AlphaFoldDB" id="A0A0J8RI96"/>
<sequence length="138" mass="14910">MLNSLRTWLAELASPSSDAGSEQGSLNQDGRRTGDDLQFDIIHPGSDSLVRHAKQDGEQVTLSGVGYGRILKFLGQTSSPKASEARGNFQPHNWDPEGAEAPDKYGTGSSLVGDVLKYFCLGYVYPYSATSSIPTAWR</sequence>
<dbReference type="VEuPathDB" id="FungiDB:CIHG_02152"/>
<dbReference type="EMBL" id="DS016985">
    <property type="protein sequence ID" value="KMU84366.1"/>
    <property type="molecule type" value="Genomic_DNA"/>
</dbReference>